<sequence length="57" mass="6694">MVEERIVKELQQIIKDSYGKDLTYQEASKMADTLVGYWDLLAKIYHETTESGKQNRK</sequence>
<accession>A0A0G1KCK2</accession>
<evidence type="ECO:0000313" key="2">
    <source>
        <dbReference type="Proteomes" id="UP000034595"/>
    </source>
</evidence>
<gene>
    <name evidence="1" type="ORF">UW78_C0012G0005</name>
</gene>
<dbReference type="EMBL" id="LCJQ01000012">
    <property type="protein sequence ID" value="KKT81328.1"/>
    <property type="molecule type" value="Genomic_DNA"/>
</dbReference>
<dbReference type="AlphaFoldDB" id="A0A0G1KCK2"/>
<evidence type="ECO:0000313" key="1">
    <source>
        <dbReference type="EMBL" id="KKT81328.1"/>
    </source>
</evidence>
<protein>
    <submittedName>
        <fullName evidence="1">Uncharacterized protein</fullName>
    </submittedName>
</protein>
<organism evidence="1 2">
    <name type="scientific">Candidatus Azambacteria bacterium GW2011_GWA1_44_9</name>
    <dbReference type="NCBI Taxonomy" id="1618610"/>
    <lineage>
        <taxon>Bacteria</taxon>
        <taxon>Candidatus Azamiibacteriota</taxon>
    </lineage>
</organism>
<reference evidence="1 2" key="1">
    <citation type="journal article" date="2015" name="Nature">
        <title>rRNA introns, odd ribosomes, and small enigmatic genomes across a large radiation of phyla.</title>
        <authorList>
            <person name="Brown C.T."/>
            <person name="Hug L.A."/>
            <person name="Thomas B.C."/>
            <person name="Sharon I."/>
            <person name="Castelle C.J."/>
            <person name="Singh A."/>
            <person name="Wilkins M.J."/>
            <person name="Williams K.H."/>
            <person name="Banfield J.F."/>
        </authorList>
    </citation>
    <scope>NUCLEOTIDE SEQUENCE [LARGE SCALE GENOMIC DNA]</scope>
</reference>
<proteinExistence type="predicted"/>
<name>A0A0G1KCK2_9BACT</name>
<comment type="caution">
    <text evidence="1">The sequence shown here is derived from an EMBL/GenBank/DDBJ whole genome shotgun (WGS) entry which is preliminary data.</text>
</comment>
<dbReference type="Proteomes" id="UP000034595">
    <property type="component" value="Unassembled WGS sequence"/>
</dbReference>